<dbReference type="Proteomes" id="UP000324897">
    <property type="component" value="Unassembled WGS sequence"/>
</dbReference>
<comment type="caution">
    <text evidence="2">The sequence shown here is derived from an EMBL/GenBank/DDBJ whole genome shotgun (WGS) entry which is preliminary data.</text>
</comment>
<feature type="compositionally biased region" description="Basic and acidic residues" evidence="1">
    <location>
        <begin position="72"/>
        <end position="83"/>
    </location>
</feature>
<protein>
    <submittedName>
        <fullName evidence="2">Uncharacterized protein</fullName>
    </submittedName>
</protein>
<feature type="compositionally biased region" description="Low complexity" evidence="1">
    <location>
        <begin position="88"/>
        <end position="101"/>
    </location>
</feature>
<dbReference type="PANTHER" id="PTHR34464">
    <property type="entry name" value="OS09G0376300 PROTEIN"/>
    <property type="match status" value="1"/>
</dbReference>
<accession>A0A5J9T3Q7</accession>
<dbReference type="EMBL" id="RWGY01000051">
    <property type="protein sequence ID" value="TVU06026.1"/>
    <property type="molecule type" value="Genomic_DNA"/>
</dbReference>
<dbReference type="PANTHER" id="PTHR34464:SF4">
    <property type="match status" value="1"/>
</dbReference>
<evidence type="ECO:0000256" key="1">
    <source>
        <dbReference type="SAM" id="MobiDB-lite"/>
    </source>
</evidence>
<reference evidence="2 3" key="1">
    <citation type="journal article" date="2019" name="Sci. Rep.">
        <title>A high-quality genome of Eragrostis curvula grass provides insights into Poaceae evolution and supports new strategies to enhance forage quality.</title>
        <authorList>
            <person name="Carballo J."/>
            <person name="Santos B.A.C.M."/>
            <person name="Zappacosta D."/>
            <person name="Garbus I."/>
            <person name="Selva J.P."/>
            <person name="Gallo C.A."/>
            <person name="Diaz A."/>
            <person name="Albertini E."/>
            <person name="Caccamo M."/>
            <person name="Echenique V."/>
        </authorList>
    </citation>
    <scope>NUCLEOTIDE SEQUENCE [LARGE SCALE GENOMIC DNA]</scope>
    <source>
        <strain evidence="3">cv. Victoria</strain>
        <tissue evidence="2">Leaf</tissue>
    </source>
</reference>
<dbReference type="AlphaFoldDB" id="A0A5J9T3Q7"/>
<keyword evidence="3" id="KW-1185">Reference proteome</keyword>
<sequence>MATALSRFSHWIWPGSRSRRTRQLPAGSTTVTNGLFPDSPSGFREPGAVGLPSPGGGGERPRKGKSRRRGGRREARVDREHDMVIVPSDGDSGEGLSDSGSDCSDWSIGWLEPHAPELQSDGDSESSFAVLVPCYRRVEQTGRGGVTGAEGIVSATIFHESSNELHLRLI</sequence>
<evidence type="ECO:0000313" key="2">
    <source>
        <dbReference type="EMBL" id="TVU06026.1"/>
    </source>
</evidence>
<dbReference type="Gramene" id="TVU06026">
    <property type="protein sequence ID" value="TVU06026"/>
    <property type="gene ID" value="EJB05_49215"/>
</dbReference>
<name>A0A5J9T3Q7_9POAL</name>
<feature type="compositionally biased region" description="Basic residues" evidence="1">
    <location>
        <begin position="62"/>
        <end position="71"/>
    </location>
</feature>
<dbReference type="OrthoDB" id="686813at2759"/>
<evidence type="ECO:0000313" key="3">
    <source>
        <dbReference type="Proteomes" id="UP000324897"/>
    </source>
</evidence>
<proteinExistence type="predicted"/>
<feature type="region of interest" description="Disordered" evidence="1">
    <location>
        <begin position="16"/>
        <end position="101"/>
    </location>
</feature>
<gene>
    <name evidence="2" type="ORF">EJB05_49215</name>
</gene>
<organism evidence="2 3">
    <name type="scientific">Eragrostis curvula</name>
    <name type="common">weeping love grass</name>
    <dbReference type="NCBI Taxonomy" id="38414"/>
    <lineage>
        <taxon>Eukaryota</taxon>
        <taxon>Viridiplantae</taxon>
        <taxon>Streptophyta</taxon>
        <taxon>Embryophyta</taxon>
        <taxon>Tracheophyta</taxon>
        <taxon>Spermatophyta</taxon>
        <taxon>Magnoliopsida</taxon>
        <taxon>Liliopsida</taxon>
        <taxon>Poales</taxon>
        <taxon>Poaceae</taxon>
        <taxon>PACMAD clade</taxon>
        <taxon>Chloridoideae</taxon>
        <taxon>Eragrostideae</taxon>
        <taxon>Eragrostidinae</taxon>
        <taxon>Eragrostis</taxon>
    </lineage>
</organism>